<evidence type="ECO:0000313" key="4">
    <source>
        <dbReference type="EMBL" id="MEJ8475276.1"/>
    </source>
</evidence>
<keyword evidence="4" id="KW-0969">Cilium</keyword>
<dbReference type="PANTHER" id="PTHR21660:SF1">
    <property type="entry name" value="ACYL-COENZYME A THIOESTERASE 13"/>
    <property type="match status" value="1"/>
</dbReference>
<evidence type="ECO:0000259" key="3">
    <source>
        <dbReference type="Pfam" id="PF03061"/>
    </source>
</evidence>
<dbReference type="InterPro" id="IPR039298">
    <property type="entry name" value="ACOT13"/>
</dbReference>
<name>A0ABU8TNI8_9HYPH</name>
<dbReference type="InterPro" id="IPR003736">
    <property type="entry name" value="PAAI_dom"/>
</dbReference>
<comment type="similarity">
    <text evidence="1">Belongs to the thioesterase PaaI family.</text>
</comment>
<dbReference type="GO" id="GO:0016787">
    <property type="term" value="F:hydrolase activity"/>
    <property type="evidence" value="ECO:0007669"/>
    <property type="project" value="UniProtKB-KW"/>
</dbReference>
<reference evidence="4 5" key="1">
    <citation type="submission" date="2024-02" db="EMBL/GenBank/DDBJ databases">
        <title>Roseibium algae sp. nov., isolated from marine alga (Grateloupia sp.), showing potential in myo-inositol conversion.</title>
        <authorList>
            <person name="Wang Y."/>
        </authorList>
    </citation>
    <scope>NUCLEOTIDE SEQUENCE [LARGE SCALE GENOMIC DNA]</scope>
    <source>
        <strain evidence="4 5">H3510</strain>
    </source>
</reference>
<evidence type="ECO:0000256" key="1">
    <source>
        <dbReference type="ARBA" id="ARBA00008324"/>
    </source>
</evidence>
<sequence length="160" mass="16583">MTSDAPQKDEPGIIRNETGTQRLVGYVLDVGQGDGSARCHLDINETHTNRHGVMHGGIASTLLDNAMGATGSLSLDDTGQQPFLTISMTTQFLAPAKSGTRVTAIGRVVGGGRSLLFIDGTLKAEDGTLIATANGVFKRVPPHKLTSSNPASVLGAETGK</sequence>
<protein>
    <submittedName>
        <fullName evidence="4">PaaI family thioesterase</fullName>
        <ecNumber evidence="4">3.1.2.-</ecNumber>
    </submittedName>
</protein>
<dbReference type="NCBIfam" id="TIGR00369">
    <property type="entry name" value="unchar_dom_1"/>
    <property type="match status" value="1"/>
</dbReference>
<gene>
    <name evidence="4" type="ORF">V6575_14370</name>
</gene>
<evidence type="ECO:0000313" key="5">
    <source>
        <dbReference type="Proteomes" id="UP001385499"/>
    </source>
</evidence>
<dbReference type="Gene3D" id="3.10.129.10">
    <property type="entry name" value="Hotdog Thioesterase"/>
    <property type="match status" value="1"/>
</dbReference>
<dbReference type="Proteomes" id="UP001385499">
    <property type="component" value="Unassembled WGS sequence"/>
</dbReference>
<keyword evidence="4" id="KW-0282">Flagellum</keyword>
<dbReference type="RefSeq" id="WP_340275271.1">
    <property type="nucleotide sequence ID" value="NZ_JBAKIA010000010.1"/>
</dbReference>
<feature type="domain" description="Thioesterase" evidence="3">
    <location>
        <begin position="51"/>
        <end position="130"/>
    </location>
</feature>
<dbReference type="EMBL" id="JBAKIA010000010">
    <property type="protein sequence ID" value="MEJ8475276.1"/>
    <property type="molecule type" value="Genomic_DNA"/>
</dbReference>
<dbReference type="CDD" id="cd03443">
    <property type="entry name" value="PaaI_thioesterase"/>
    <property type="match status" value="1"/>
</dbReference>
<dbReference type="Pfam" id="PF03061">
    <property type="entry name" value="4HBT"/>
    <property type="match status" value="1"/>
</dbReference>
<comment type="caution">
    <text evidence="4">The sequence shown here is derived from an EMBL/GenBank/DDBJ whole genome shotgun (WGS) entry which is preliminary data.</text>
</comment>
<proteinExistence type="inferred from homology"/>
<dbReference type="InterPro" id="IPR006683">
    <property type="entry name" value="Thioestr_dom"/>
</dbReference>
<dbReference type="SUPFAM" id="SSF54637">
    <property type="entry name" value="Thioesterase/thiol ester dehydrase-isomerase"/>
    <property type="match status" value="1"/>
</dbReference>
<keyword evidence="5" id="KW-1185">Reference proteome</keyword>
<keyword evidence="4" id="KW-0966">Cell projection</keyword>
<dbReference type="EC" id="3.1.2.-" evidence="4"/>
<dbReference type="PANTHER" id="PTHR21660">
    <property type="entry name" value="THIOESTERASE SUPERFAMILY MEMBER-RELATED"/>
    <property type="match status" value="1"/>
</dbReference>
<keyword evidence="2 4" id="KW-0378">Hydrolase</keyword>
<organism evidence="4 5">
    <name type="scientific">Roseibium algae</name>
    <dbReference type="NCBI Taxonomy" id="3123038"/>
    <lineage>
        <taxon>Bacteria</taxon>
        <taxon>Pseudomonadati</taxon>
        <taxon>Pseudomonadota</taxon>
        <taxon>Alphaproteobacteria</taxon>
        <taxon>Hyphomicrobiales</taxon>
        <taxon>Stappiaceae</taxon>
        <taxon>Roseibium</taxon>
    </lineage>
</organism>
<dbReference type="InterPro" id="IPR029069">
    <property type="entry name" value="HotDog_dom_sf"/>
</dbReference>
<accession>A0ABU8TNI8</accession>
<evidence type="ECO:0000256" key="2">
    <source>
        <dbReference type="ARBA" id="ARBA00022801"/>
    </source>
</evidence>